<feature type="domain" description="Carboxylesterase type B" evidence="1">
    <location>
        <begin position="16"/>
        <end position="482"/>
    </location>
</feature>
<dbReference type="STRING" id="1073090.A0A1L9S5N2"/>
<dbReference type="GeneID" id="34616593"/>
<gene>
    <name evidence="2" type="ORF">ASPZODRAFT_76809</name>
</gene>
<accession>A0A1L9S5N2</accession>
<dbReference type="PANTHER" id="PTHR11559">
    <property type="entry name" value="CARBOXYLESTERASE"/>
    <property type="match status" value="1"/>
</dbReference>
<name>A0A1L9S5N2_9EURO</name>
<reference evidence="3" key="1">
    <citation type="journal article" date="2017" name="Genome Biol.">
        <title>Comparative genomics reveals high biological diversity and specific adaptations in the industrially and medically important fungal genus Aspergillus.</title>
        <authorList>
            <person name="de Vries R.P."/>
            <person name="Riley R."/>
            <person name="Wiebenga A."/>
            <person name="Aguilar-Osorio G."/>
            <person name="Amillis S."/>
            <person name="Uchima C.A."/>
            <person name="Anderluh G."/>
            <person name="Asadollahi M."/>
            <person name="Askin M."/>
            <person name="Barry K."/>
            <person name="Battaglia E."/>
            <person name="Bayram O."/>
            <person name="Benocci T."/>
            <person name="Braus-Stromeyer S.A."/>
            <person name="Caldana C."/>
            <person name="Canovas D."/>
            <person name="Cerqueira G.C."/>
            <person name="Chen F."/>
            <person name="Chen W."/>
            <person name="Choi C."/>
            <person name="Clum A."/>
            <person name="Dos Santos R.A."/>
            <person name="Damasio A.R."/>
            <person name="Diallinas G."/>
            <person name="Emri T."/>
            <person name="Fekete E."/>
            <person name="Flipphi M."/>
            <person name="Freyberg S."/>
            <person name="Gallo A."/>
            <person name="Gournas C."/>
            <person name="Habgood R."/>
            <person name="Hainaut M."/>
            <person name="Harispe M.L."/>
            <person name="Henrissat B."/>
            <person name="Hilden K.S."/>
            <person name="Hope R."/>
            <person name="Hossain A."/>
            <person name="Karabika E."/>
            <person name="Karaffa L."/>
            <person name="Karanyi Z."/>
            <person name="Krasevec N."/>
            <person name="Kuo A."/>
            <person name="Kusch H."/>
            <person name="LaButti K."/>
            <person name="Lagendijk E.L."/>
            <person name="Lapidus A."/>
            <person name="Levasseur A."/>
            <person name="Lindquist E."/>
            <person name="Lipzen A."/>
            <person name="Logrieco A.F."/>
            <person name="MacCabe A."/>
            <person name="Maekelae M.R."/>
            <person name="Malavazi I."/>
            <person name="Melin P."/>
            <person name="Meyer V."/>
            <person name="Mielnichuk N."/>
            <person name="Miskei M."/>
            <person name="Molnar A.P."/>
            <person name="Mule G."/>
            <person name="Ngan C.Y."/>
            <person name="Orejas M."/>
            <person name="Orosz E."/>
            <person name="Ouedraogo J.P."/>
            <person name="Overkamp K.M."/>
            <person name="Park H.-S."/>
            <person name="Perrone G."/>
            <person name="Piumi F."/>
            <person name="Punt P.J."/>
            <person name="Ram A.F."/>
            <person name="Ramon A."/>
            <person name="Rauscher S."/>
            <person name="Record E."/>
            <person name="Riano-Pachon D.M."/>
            <person name="Robert V."/>
            <person name="Roehrig J."/>
            <person name="Ruller R."/>
            <person name="Salamov A."/>
            <person name="Salih N.S."/>
            <person name="Samson R.A."/>
            <person name="Sandor E."/>
            <person name="Sanguinetti M."/>
            <person name="Schuetze T."/>
            <person name="Sepcic K."/>
            <person name="Shelest E."/>
            <person name="Sherlock G."/>
            <person name="Sophianopoulou V."/>
            <person name="Squina F.M."/>
            <person name="Sun H."/>
            <person name="Susca A."/>
            <person name="Todd R.B."/>
            <person name="Tsang A."/>
            <person name="Unkles S.E."/>
            <person name="van de Wiele N."/>
            <person name="van Rossen-Uffink D."/>
            <person name="Oliveira J.V."/>
            <person name="Vesth T.C."/>
            <person name="Visser J."/>
            <person name="Yu J.-H."/>
            <person name="Zhou M."/>
            <person name="Andersen M.R."/>
            <person name="Archer D.B."/>
            <person name="Baker S.E."/>
            <person name="Benoit I."/>
            <person name="Brakhage A.A."/>
            <person name="Braus G.H."/>
            <person name="Fischer R."/>
            <person name="Frisvad J.C."/>
            <person name="Goldman G.H."/>
            <person name="Houbraken J."/>
            <person name="Oakley B."/>
            <person name="Pocsi I."/>
            <person name="Scazzocchio C."/>
            <person name="Seiboth B."/>
            <person name="vanKuyk P.A."/>
            <person name="Wortman J."/>
            <person name="Dyer P.S."/>
            <person name="Grigoriev I.V."/>
        </authorList>
    </citation>
    <scope>NUCLEOTIDE SEQUENCE [LARGE SCALE GENOMIC DNA]</scope>
    <source>
        <strain evidence="3">CBS 506.65</strain>
    </source>
</reference>
<evidence type="ECO:0000313" key="3">
    <source>
        <dbReference type="Proteomes" id="UP000184188"/>
    </source>
</evidence>
<sequence length="517" mass="55657">MAAVTGAHAALYEQPITIAQGKVQGAAAFNASYGSFFPNWKDISVWKGIPYAASTAGENRWRPPQDPAAWNGTLQATEFGPGCPSSSAATTSEDCLSVNVWSPATSADEKLPVMIWSYAAGGTSGMSTYDGGGMATHGVVFVNYNYRTGPLGWLTLPALAAEDAKNVSGNYGLLDQIRLVHWVRDNIAAFGGDPDRITVSGQSFGAGATYHTVNSPLTKGLIKGAIAESGIKDPYDPSLWGYGSDYRNMSWALSFSETYAESLNATTAAELRALSVDEVLEGAGVSTFVGFDPVLDGYAIPNKYIVSLEDGAPNDVPILVGNNADEDDVSLTLSLTVDEYIAEVNETYGPAAAALLELFPAANATQAADAYNDILRAIIRVSTWSFARRWHQTESSPIYQYYWTHAPPGQDSGAFHGSEVPYALNNLYAVTTSDWEADDYAIAHRMSAYWANFVKTQNPNEGGSYKNNGSLPYWPANVPANNVTFEVGKVWETIPVGSPELIDLMLEYFYYATPDPM</sequence>
<dbReference type="OrthoDB" id="408631at2759"/>
<protein>
    <recommendedName>
        <fullName evidence="1">Carboxylesterase type B domain-containing protein</fullName>
    </recommendedName>
</protein>
<dbReference type="Proteomes" id="UP000184188">
    <property type="component" value="Unassembled WGS sequence"/>
</dbReference>
<evidence type="ECO:0000259" key="1">
    <source>
        <dbReference type="Pfam" id="PF00135"/>
    </source>
</evidence>
<evidence type="ECO:0000313" key="2">
    <source>
        <dbReference type="EMBL" id="OJJ42463.1"/>
    </source>
</evidence>
<dbReference type="Pfam" id="PF00135">
    <property type="entry name" value="COesterase"/>
    <property type="match status" value="1"/>
</dbReference>
<dbReference type="InterPro" id="IPR029058">
    <property type="entry name" value="AB_hydrolase_fold"/>
</dbReference>
<dbReference type="VEuPathDB" id="FungiDB:ASPZODRAFT_76809"/>
<dbReference type="RefSeq" id="XP_022576973.1">
    <property type="nucleotide sequence ID" value="XM_022730129.1"/>
</dbReference>
<dbReference type="InterPro" id="IPR002018">
    <property type="entry name" value="CarbesteraseB"/>
</dbReference>
<keyword evidence="3" id="KW-1185">Reference proteome</keyword>
<dbReference type="InterPro" id="IPR050309">
    <property type="entry name" value="Type-B_Carboxylest/Lipase"/>
</dbReference>
<dbReference type="EMBL" id="KV878359">
    <property type="protein sequence ID" value="OJJ42463.1"/>
    <property type="molecule type" value="Genomic_DNA"/>
</dbReference>
<organism evidence="2 3">
    <name type="scientific">Penicilliopsis zonata CBS 506.65</name>
    <dbReference type="NCBI Taxonomy" id="1073090"/>
    <lineage>
        <taxon>Eukaryota</taxon>
        <taxon>Fungi</taxon>
        <taxon>Dikarya</taxon>
        <taxon>Ascomycota</taxon>
        <taxon>Pezizomycotina</taxon>
        <taxon>Eurotiomycetes</taxon>
        <taxon>Eurotiomycetidae</taxon>
        <taxon>Eurotiales</taxon>
        <taxon>Aspergillaceae</taxon>
        <taxon>Penicilliopsis</taxon>
    </lineage>
</organism>
<dbReference type="AlphaFoldDB" id="A0A1L9S5N2"/>
<dbReference type="SUPFAM" id="SSF53474">
    <property type="entry name" value="alpha/beta-Hydrolases"/>
    <property type="match status" value="1"/>
</dbReference>
<dbReference type="Gene3D" id="3.40.50.1820">
    <property type="entry name" value="alpha/beta hydrolase"/>
    <property type="match status" value="1"/>
</dbReference>
<proteinExistence type="predicted"/>